<proteinExistence type="inferred from homology"/>
<dbReference type="OrthoDB" id="8727862at2"/>
<evidence type="ECO:0000313" key="8">
    <source>
        <dbReference type="EMBL" id="AXY74368.1"/>
    </source>
</evidence>
<dbReference type="SUPFAM" id="SSF49464">
    <property type="entry name" value="Carboxypeptidase regulatory domain-like"/>
    <property type="match status" value="1"/>
</dbReference>
<dbReference type="Gene3D" id="2.40.170.20">
    <property type="entry name" value="TonB-dependent receptor, beta-barrel domain"/>
    <property type="match status" value="1"/>
</dbReference>
<keyword evidence="9" id="KW-1185">Reference proteome</keyword>
<dbReference type="Gene3D" id="2.60.40.1120">
    <property type="entry name" value="Carboxypeptidase-like, regulatory domain"/>
    <property type="match status" value="1"/>
</dbReference>
<dbReference type="EMBL" id="CP032157">
    <property type="protein sequence ID" value="AXY74368.1"/>
    <property type="molecule type" value="Genomic_DNA"/>
</dbReference>
<sequence length="958" mass="105937">MSMQLRTDCRLFFLLLLCCTGFSLPAAAQIIKGIVAGKDGQLPGATINVPALKRSASTDLNGAFTLPVHTSGKTTITISYVGYETRTIDIDVSEGINNAGIIQLSPAQSDLGQVVIKGTMAPSQAKAYSIKKNALAMMDVLAADAIGKLPDRNAAEAVQRMQGVAVARYHGEADAATVRGTPFAWTSTMFNGSRLPSSNVLGNRSSVLDAVPSEIIQYVQVAKALTPDWEGDAIGGSVNFITRTAPVKRQLNASIAGGYNTFSKNGTYNASLVYGDRFFNNKLGVILAGAIWDRQWGTDSYDVSYNTGLVNPVQQKSINSIMFKRYMGKRQTYGGNLGLEYAFNPSHKLFFRGLMDKFNDIRPVYESYIDYTNSRYQYNYRYSHYQTKLNGAELGGEHQLTGRLKLDWSVSDYMSGYFLETPPTNGNKGLPIATFRQKITGGFNNLSGDGKRYWGFDSPDGIGGDPLHFDAGIKNSGEVMDDSKLTLQQLVIAQLDTKEEDKTAQLNLKVNAGPKVNLKFGGKYRHKYRESTFGSNIVYLPGAALGVPNSPALLALNKLNRADFPMGHGFFKEMGGNYNQYVVDPLSKQQLFDLYDTATLRRNGFMNLTAAGNATNFYTGTEDVIAGYAMGEIDLTEKLKMVAGVRNEYTSLELQGSKATTAGTPATTSITPVTVKSDYNALLPMVHFKYAINKQANIRAAFTRTFVRANFNDMTPGESVDNTKTPIVVTKGNPDLKPTFANNFDLMGEYYFSNIGLLSGGVFYKQIQDVIFSDKVFYNERGNNYALTQARNLDDAKLYGFEAGINKRFNFLKGFWSGFGVEFNYTWINSEVKVPRMVGTDKIMDKTSLPNQSKSLFNAILFYERSGIMVRLAGNYRGRSVETINQQLGPDFYIWTDKNFTLDASATIGITKNLKAFVELNNLTNEPLRTYMGDRRRVTMTEWYGLRGQAGIRWDIIK</sequence>
<keyword evidence="5" id="KW-0732">Signal</keyword>
<evidence type="ECO:0000259" key="6">
    <source>
        <dbReference type="Pfam" id="PF00593"/>
    </source>
</evidence>
<evidence type="ECO:0000313" key="9">
    <source>
        <dbReference type="Proteomes" id="UP000263900"/>
    </source>
</evidence>
<evidence type="ECO:0000259" key="7">
    <source>
        <dbReference type="Pfam" id="PF07715"/>
    </source>
</evidence>
<protein>
    <submittedName>
        <fullName evidence="8">TonB-dependent receptor</fullName>
    </submittedName>
</protein>
<dbReference type="InterPro" id="IPR010104">
    <property type="entry name" value="TonB_rcpt_bac"/>
</dbReference>
<dbReference type="Gene3D" id="2.170.130.10">
    <property type="entry name" value="TonB-dependent receptor, plug domain"/>
    <property type="match status" value="1"/>
</dbReference>
<dbReference type="InterPro" id="IPR000531">
    <property type="entry name" value="Beta-barrel_TonB"/>
</dbReference>
<accession>A0A3B7MJK9</accession>
<keyword evidence="4" id="KW-0798">TonB box</keyword>
<organism evidence="8 9">
    <name type="scientific">Paraflavitalea soli</name>
    <dbReference type="NCBI Taxonomy" id="2315862"/>
    <lineage>
        <taxon>Bacteria</taxon>
        <taxon>Pseudomonadati</taxon>
        <taxon>Bacteroidota</taxon>
        <taxon>Chitinophagia</taxon>
        <taxon>Chitinophagales</taxon>
        <taxon>Chitinophagaceae</taxon>
        <taxon>Paraflavitalea</taxon>
    </lineage>
</organism>
<dbReference type="InterPro" id="IPR037066">
    <property type="entry name" value="Plug_dom_sf"/>
</dbReference>
<dbReference type="PANTHER" id="PTHR40980">
    <property type="entry name" value="PLUG DOMAIN-CONTAINING PROTEIN"/>
    <property type="match status" value="1"/>
</dbReference>
<feature type="chain" id="PRO_5017777957" evidence="5">
    <location>
        <begin position="29"/>
        <end position="958"/>
    </location>
</feature>
<evidence type="ECO:0000256" key="5">
    <source>
        <dbReference type="SAM" id="SignalP"/>
    </source>
</evidence>
<feature type="domain" description="TonB-dependent receptor plug" evidence="7">
    <location>
        <begin position="133"/>
        <end position="236"/>
    </location>
</feature>
<evidence type="ECO:0000256" key="3">
    <source>
        <dbReference type="ARBA" id="ARBA00023237"/>
    </source>
</evidence>
<dbReference type="KEGG" id="pseg:D3H65_10435"/>
<dbReference type="InterPro" id="IPR036942">
    <property type="entry name" value="Beta-barrel_TonB_sf"/>
</dbReference>
<dbReference type="NCBIfam" id="TIGR01782">
    <property type="entry name" value="TonB-Xanth-Caul"/>
    <property type="match status" value="1"/>
</dbReference>
<name>A0A3B7MJK9_9BACT</name>
<dbReference type="InterPro" id="IPR012910">
    <property type="entry name" value="Plug_dom"/>
</dbReference>
<dbReference type="Proteomes" id="UP000263900">
    <property type="component" value="Chromosome"/>
</dbReference>
<keyword evidence="2 4" id="KW-0472">Membrane</keyword>
<evidence type="ECO:0000256" key="2">
    <source>
        <dbReference type="ARBA" id="ARBA00023136"/>
    </source>
</evidence>
<comment type="subcellular location">
    <subcellularLocation>
        <location evidence="1 4">Cell outer membrane</location>
    </subcellularLocation>
</comment>
<evidence type="ECO:0000256" key="4">
    <source>
        <dbReference type="RuleBase" id="RU003357"/>
    </source>
</evidence>
<dbReference type="PANTHER" id="PTHR40980:SF4">
    <property type="entry name" value="TONB-DEPENDENT RECEPTOR-LIKE BETA-BARREL DOMAIN-CONTAINING PROTEIN"/>
    <property type="match status" value="1"/>
</dbReference>
<dbReference type="Pfam" id="PF07715">
    <property type="entry name" value="Plug"/>
    <property type="match status" value="1"/>
</dbReference>
<keyword evidence="8" id="KW-0675">Receptor</keyword>
<dbReference type="GO" id="GO:0009279">
    <property type="term" value="C:cell outer membrane"/>
    <property type="evidence" value="ECO:0007669"/>
    <property type="project" value="UniProtKB-SubCell"/>
</dbReference>
<dbReference type="AlphaFoldDB" id="A0A3B7MJK9"/>
<feature type="signal peptide" evidence="5">
    <location>
        <begin position="1"/>
        <end position="28"/>
    </location>
</feature>
<reference evidence="8 9" key="1">
    <citation type="submission" date="2018-09" db="EMBL/GenBank/DDBJ databases">
        <title>Genome sequencing of strain 6GH32-13.</title>
        <authorList>
            <person name="Weon H.-Y."/>
            <person name="Heo J."/>
            <person name="Kwon S.-W."/>
        </authorList>
    </citation>
    <scope>NUCLEOTIDE SEQUENCE [LARGE SCALE GENOMIC DNA]</scope>
    <source>
        <strain evidence="8 9">5GH32-13</strain>
    </source>
</reference>
<comment type="similarity">
    <text evidence="4">Belongs to the TonB-dependent receptor family.</text>
</comment>
<dbReference type="InterPro" id="IPR008969">
    <property type="entry name" value="CarboxyPept-like_regulatory"/>
</dbReference>
<gene>
    <name evidence="8" type="ORF">D3H65_10435</name>
</gene>
<dbReference type="SUPFAM" id="SSF56935">
    <property type="entry name" value="Porins"/>
    <property type="match status" value="1"/>
</dbReference>
<dbReference type="Pfam" id="PF00593">
    <property type="entry name" value="TonB_dep_Rec_b-barrel"/>
    <property type="match status" value="1"/>
</dbReference>
<keyword evidence="3" id="KW-0998">Cell outer membrane</keyword>
<evidence type="ECO:0000256" key="1">
    <source>
        <dbReference type="ARBA" id="ARBA00004442"/>
    </source>
</evidence>
<dbReference type="Pfam" id="PF13715">
    <property type="entry name" value="CarbopepD_reg_2"/>
    <property type="match status" value="1"/>
</dbReference>
<feature type="domain" description="TonB-dependent receptor-like beta-barrel" evidence="6">
    <location>
        <begin position="444"/>
        <end position="923"/>
    </location>
</feature>